<sequence>MEYILNLNKSSQTPWRRVLRCSETAIDTKCLLYLQQREFAATTPSNCSVTVIGSDDVTTCHLVVLRHRCRSGATCLAHCEGLSTWCEVPLIVKTVRLLMKSTEEGRCVCTCFVL</sequence>
<keyword evidence="2" id="KW-1185">Reference proteome</keyword>
<organism evidence="1 2">
    <name type="scientific">Acipenser oxyrinchus oxyrinchus</name>
    <dbReference type="NCBI Taxonomy" id="40147"/>
    <lineage>
        <taxon>Eukaryota</taxon>
        <taxon>Metazoa</taxon>
        <taxon>Chordata</taxon>
        <taxon>Craniata</taxon>
        <taxon>Vertebrata</taxon>
        <taxon>Euteleostomi</taxon>
        <taxon>Actinopterygii</taxon>
        <taxon>Chondrostei</taxon>
        <taxon>Acipenseriformes</taxon>
        <taxon>Acipenseridae</taxon>
        <taxon>Acipenser</taxon>
    </lineage>
</organism>
<dbReference type="AlphaFoldDB" id="A0AAD8D818"/>
<accession>A0AAD8D818</accession>
<dbReference type="Pfam" id="PF14736">
    <property type="entry name" value="N_Asn_amidohyd"/>
    <property type="match status" value="1"/>
</dbReference>
<reference evidence="1" key="1">
    <citation type="submission" date="2022-02" db="EMBL/GenBank/DDBJ databases">
        <title>Atlantic sturgeon de novo genome assembly.</title>
        <authorList>
            <person name="Stock M."/>
            <person name="Klopp C."/>
            <person name="Guiguen Y."/>
            <person name="Cabau C."/>
            <person name="Parinello H."/>
            <person name="Santidrian Yebra-Pimentel E."/>
            <person name="Kuhl H."/>
            <person name="Dirks R.P."/>
            <person name="Guessner J."/>
            <person name="Wuertz S."/>
            <person name="Du K."/>
            <person name="Schartl M."/>
        </authorList>
    </citation>
    <scope>NUCLEOTIDE SEQUENCE</scope>
    <source>
        <strain evidence="1">STURGEONOMICS-FGT-2020</strain>
        <tissue evidence="1">Whole blood</tissue>
    </source>
</reference>
<dbReference type="Proteomes" id="UP001230051">
    <property type="component" value="Unassembled WGS sequence"/>
</dbReference>
<protein>
    <submittedName>
        <fullName evidence="1">Protein N-terminal asparagine amidohydrolase isoform X1</fullName>
    </submittedName>
</protein>
<evidence type="ECO:0000313" key="1">
    <source>
        <dbReference type="EMBL" id="KAK1164903.1"/>
    </source>
</evidence>
<dbReference type="GO" id="GO:0005634">
    <property type="term" value="C:nucleus"/>
    <property type="evidence" value="ECO:0007669"/>
    <property type="project" value="TreeGrafter"/>
</dbReference>
<proteinExistence type="predicted"/>
<evidence type="ECO:0000313" key="2">
    <source>
        <dbReference type="Proteomes" id="UP001230051"/>
    </source>
</evidence>
<dbReference type="GO" id="GO:0006511">
    <property type="term" value="P:ubiquitin-dependent protein catabolic process"/>
    <property type="evidence" value="ECO:0007669"/>
    <property type="project" value="TreeGrafter"/>
</dbReference>
<dbReference type="EMBL" id="JAGXEW010000013">
    <property type="protein sequence ID" value="KAK1164903.1"/>
    <property type="molecule type" value="Genomic_DNA"/>
</dbReference>
<dbReference type="PANTHER" id="PTHR12498">
    <property type="entry name" value="N-TERMINAL ASPARAGINE AMIDOHYDROLASE"/>
    <property type="match status" value="1"/>
</dbReference>
<dbReference type="PANTHER" id="PTHR12498:SF0">
    <property type="entry name" value="PROTEIN N-TERMINAL ASPARAGINE AMIDOHYDROLASE"/>
    <property type="match status" value="1"/>
</dbReference>
<gene>
    <name evidence="1" type="primary">Ntan1</name>
    <name evidence="1" type="ORF">AOXY_G15328</name>
</gene>
<dbReference type="InterPro" id="IPR026750">
    <property type="entry name" value="NTAN1"/>
</dbReference>
<dbReference type="GO" id="GO:0008418">
    <property type="term" value="F:protein-N-terminal asparagine amidohydrolase activity"/>
    <property type="evidence" value="ECO:0007669"/>
    <property type="project" value="InterPro"/>
</dbReference>
<name>A0AAD8D818_ACIOX</name>
<comment type="caution">
    <text evidence="1">The sequence shown here is derived from an EMBL/GenBank/DDBJ whole genome shotgun (WGS) entry which is preliminary data.</text>
</comment>